<dbReference type="AlphaFoldDB" id="A0A1G8HZK3"/>
<dbReference type="Proteomes" id="UP000198894">
    <property type="component" value="Unassembled WGS sequence"/>
</dbReference>
<gene>
    <name evidence="1" type="ORF">SAMN05428953_101213</name>
</gene>
<evidence type="ECO:0000313" key="2">
    <source>
        <dbReference type="Proteomes" id="UP000198894"/>
    </source>
</evidence>
<accession>A0A1G8HZK3</accession>
<evidence type="ECO:0008006" key="3">
    <source>
        <dbReference type="Google" id="ProtNLM"/>
    </source>
</evidence>
<protein>
    <recommendedName>
        <fullName evidence="3">Sugar phosphorylase</fullName>
    </recommendedName>
</protein>
<proteinExistence type="predicted"/>
<dbReference type="EMBL" id="FNEE01000001">
    <property type="protein sequence ID" value="SDI12034.1"/>
    <property type="molecule type" value="Genomic_DNA"/>
</dbReference>
<organism evidence="1 2">
    <name type="scientific">Mesorhizobium muleiense</name>
    <dbReference type="NCBI Taxonomy" id="1004279"/>
    <lineage>
        <taxon>Bacteria</taxon>
        <taxon>Pseudomonadati</taxon>
        <taxon>Pseudomonadota</taxon>
        <taxon>Alphaproteobacteria</taxon>
        <taxon>Hyphomicrobiales</taxon>
        <taxon>Phyllobacteriaceae</taxon>
        <taxon>Mesorhizobium</taxon>
    </lineage>
</organism>
<sequence length="68" mass="7451">MKLRELMDQVKDLPPDTLVCAAEIDEAFAANIAGIETVEGARIESRKPDGTEAVELANGNDRVVVIRW</sequence>
<reference evidence="2" key="1">
    <citation type="submission" date="2016-10" db="EMBL/GenBank/DDBJ databases">
        <authorList>
            <person name="Varghese N."/>
            <person name="Submissions S."/>
        </authorList>
    </citation>
    <scope>NUCLEOTIDE SEQUENCE [LARGE SCALE GENOMIC DNA]</scope>
    <source>
        <strain evidence="2">CGMCC 1.11022</strain>
    </source>
</reference>
<keyword evidence="2" id="KW-1185">Reference proteome</keyword>
<evidence type="ECO:0000313" key="1">
    <source>
        <dbReference type="EMBL" id="SDI12034.1"/>
    </source>
</evidence>
<name>A0A1G8HZK3_9HYPH</name>
<dbReference type="RefSeq" id="WP_023799550.1">
    <property type="nucleotide sequence ID" value="NZ_CP183375.1"/>
</dbReference>